<accession>A0ACD5GTQ4</accession>
<sequence length="242" mass="26632">MNRLKEEFIATTSHELRTPLTAIMGFSSVLLTETFGSLNSKQRDYLERINGDGKHLLELINDILDLSRIEANRLELEPQLVFIQEICESIVGLLQERAGSQGIALEIEIDPTLEYMVTDPKRLRQILLNLLSNAVKFTPNGSVGLKVYRSSEGQNPRVANWVHFLVWDTGIGISPANQHLLFSPFSQIDSSLSRKHQGTGLGLAIARKLAELQGGTIALESCLGEGSRFTLSLPSPANPALA</sequence>
<evidence type="ECO:0000313" key="2">
    <source>
        <dbReference type="Proteomes" id="UP000095472"/>
    </source>
</evidence>
<name>A0ACD5GTQ4_9CYAN</name>
<keyword evidence="1" id="KW-0418">Kinase</keyword>
<proteinExistence type="predicted"/>
<dbReference type="EC" id="2.7.13.3" evidence="1"/>
<keyword evidence="1" id="KW-0808">Transferase</keyword>
<keyword evidence="2" id="KW-1185">Reference proteome</keyword>
<dbReference type="EMBL" id="CP182909">
    <property type="protein sequence ID" value="XPM64142.1"/>
    <property type="molecule type" value="Genomic_DNA"/>
</dbReference>
<dbReference type="Proteomes" id="UP000095472">
    <property type="component" value="Chromosome"/>
</dbReference>
<organism evidence="1 2">
    <name type="scientific">Desertifilum tharense IPPAS B-1220</name>
    <dbReference type="NCBI Taxonomy" id="1781255"/>
    <lineage>
        <taxon>Bacteria</taxon>
        <taxon>Bacillati</taxon>
        <taxon>Cyanobacteriota</taxon>
        <taxon>Cyanophyceae</taxon>
        <taxon>Desertifilales</taxon>
        <taxon>Desertifilaceae</taxon>
        <taxon>Desertifilum</taxon>
    </lineage>
</organism>
<evidence type="ECO:0000313" key="1">
    <source>
        <dbReference type="EMBL" id="XPM64142.1"/>
    </source>
</evidence>
<protein>
    <submittedName>
        <fullName evidence="1">Sensor histidine kinase</fullName>
        <ecNumber evidence="1">2.7.13.3</ecNumber>
    </submittedName>
</protein>
<reference evidence="1 2" key="1">
    <citation type="journal article" date="2016" name="Genome Announc.">
        <title>Draft Genome Sequence of the Thermotolerant Cyanobacterium Desertifilum sp. IPPAS B-1220.</title>
        <authorList>
            <person name="Mironov K.S."/>
            <person name="Sinetova M.A."/>
            <person name="Bolatkhan K."/>
            <person name="Zayadan B.K."/>
            <person name="Ustinova V.V."/>
            <person name="Kupriyanova E.V."/>
            <person name="Skrypnik A.N."/>
            <person name="Gogoleva N.E."/>
            <person name="Gogolev Y.V."/>
            <person name="Los D.A."/>
        </authorList>
    </citation>
    <scope>NUCLEOTIDE SEQUENCE [LARGE SCALE GENOMIC DNA]</scope>
    <source>
        <strain evidence="1 2">IPPAS B-1220</strain>
    </source>
</reference>
<gene>
    <name evidence="1" type="ORF">BH720_034885</name>
</gene>